<name>A0ABN3DSJ9_9MICO</name>
<dbReference type="NCBIfam" id="TIGR03860">
    <property type="entry name" value="FMN_nitrolo"/>
    <property type="match status" value="1"/>
</dbReference>
<keyword evidence="3" id="KW-0560">Oxidoreductase</keyword>
<evidence type="ECO:0000256" key="3">
    <source>
        <dbReference type="ARBA" id="ARBA00023002"/>
    </source>
</evidence>
<dbReference type="PANTHER" id="PTHR30011:SF16">
    <property type="entry name" value="C2H2 FINGER DOMAIN TRANSCRIPTION FACTOR (EUROFUNG)-RELATED"/>
    <property type="match status" value="1"/>
</dbReference>
<sequence>MMHLMTGLLPLGFHLAGWRHPDAYEHQTMNLEQAIEVAKLAEAAKFDMLFVADGNAVRQMDNPDLFEANSISDRPAVYDPVTLYAALSQHTSHIGMLATSSTTYEEPYITARRFASLDHLSGGRSCWNIVTGSYPGDSVNFGFAEHVEKSVRYERSDEFVEVCKGLWDSWAADAFVEDKSSGRYLDASKVHTLNHVGTHFSVKGPLNVARMPQGYPVLCLAGQSEAGREMAAKQADVVFSVASTLAEAQAFYADVKRRLPAYGRSADELKIMTGVTVYVGETEAEVDELDAQLQALIEPRVGVAYLSKLVEMDLRGYDVDGPLPDLSGDTNAIAAYRIMIRAMSEREGGLTIRQAYERVLPSMGQTVVKGTPVQIADQLEEWYRGGAADAFNVGFPVMPTGLRRFAELVVPELQRRGLFRTEYEGTTLRDSLGLRYPVNPYFPAPASVRPVQPVNGEAL</sequence>
<feature type="domain" description="Luciferase-like" evidence="6">
    <location>
        <begin position="16"/>
        <end position="387"/>
    </location>
</feature>
<dbReference type="EMBL" id="BAAAQY010000008">
    <property type="protein sequence ID" value="GAA2240760.1"/>
    <property type="molecule type" value="Genomic_DNA"/>
</dbReference>
<protein>
    <submittedName>
        <fullName evidence="7">LLM class flavin-dependent oxidoreductase</fullName>
    </submittedName>
</protein>
<dbReference type="InterPro" id="IPR036661">
    <property type="entry name" value="Luciferase-like_sf"/>
</dbReference>
<dbReference type="Proteomes" id="UP001500929">
    <property type="component" value="Unassembled WGS sequence"/>
</dbReference>
<dbReference type="CDD" id="cd01095">
    <property type="entry name" value="Nitrilotriacetate_monoxgenase"/>
    <property type="match status" value="1"/>
</dbReference>
<keyword evidence="1" id="KW-0285">Flavoprotein</keyword>
<evidence type="ECO:0000256" key="5">
    <source>
        <dbReference type="ARBA" id="ARBA00033748"/>
    </source>
</evidence>
<accession>A0ABN3DSJ9</accession>
<evidence type="ECO:0000256" key="2">
    <source>
        <dbReference type="ARBA" id="ARBA00022643"/>
    </source>
</evidence>
<dbReference type="PANTHER" id="PTHR30011">
    <property type="entry name" value="ALKANESULFONATE MONOOXYGENASE-RELATED"/>
    <property type="match status" value="1"/>
</dbReference>
<dbReference type="InterPro" id="IPR051260">
    <property type="entry name" value="Diverse_substr_monoxygenases"/>
</dbReference>
<evidence type="ECO:0000313" key="8">
    <source>
        <dbReference type="Proteomes" id="UP001500929"/>
    </source>
</evidence>
<reference evidence="7 8" key="1">
    <citation type="journal article" date="2019" name="Int. J. Syst. Evol. Microbiol.">
        <title>The Global Catalogue of Microorganisms (GCM) 10K type strain sequencing project: providing services to taxonomists for standard genome sequencing and annotation.</title>
        <authorList>
            <consortium name="The Broad Institute Genomics Platform"/>
            <consortium name="The Broad Institute Genome Sequencing Center for Infectious Disease"/>
            <person name="Wu L."/>
            <person name="Ma J."/>
        </authorList>
    </citation>
    <scope>NUCLEOTIDE SEQUENCE [LARGE SCALE GENOMIC DNA]</scope>
    <source>
        <strain evidence="7 8">JCM 16117</strain>
    </source>
</reference>
<evidence type="ECO:0000259" key="6">
    <source>
        <dbReference type="Pfam" id="PF00296"/>
    </source>
</evidence>
<evidence type="ECO:0000256" key="4">
    <source>
        <dbReference type="ARBA" id="ARBA00023033"/>
    </source>
</evidence>
<comment type="similarity">
    <text evidence="5">Belongs to the NtaA/SnaA/DszA monooxygenase family.</text>
</comment>
<gene>
    <name evidence="7" type="ORF">GCM10009851_27680</name>
</gene>
<proteinExistence type="inferred from homology"/>
<dbReference type="PIRSF" id="PIRSF000337">
    <property type="entry name" value="NTA_MOA"/>
    <property type="match status" value="1"/>
</dbReference>
<keyword evidence="8" id="KW-1185">Reference proteome</keyword>
<organism evidence="7 8">
    <name type="scientific">Herbiconiux moechotypicola</name>
    <dbReference type="NCBI Taxonomy" id="637393"/>
    <lineage>
        <taxon>Bacteria</taxon>
        <taxon>Bacillati</taxon>
        <taxon>Actinomycetota</taxon>
        <taxon>Actinomycetes</taxon>
        <taxon>Micrococcales</taxon>
        <taxon>Microbacteriaceae</taxon>
        <taxon>Herbiconiux</taxon>
    </lineage>
</organism>
<comment type="caution">
    <text evidence="7">The sequence shown here is derived from an EMBL/GenBank/DDBJ whole genome shotgun (WGS) entry which is preliminary data.</text>
</comment>
<dbReference type="InterPro" id="IPR011251">
    <property type="entry name" value="Luciferase-like_dom"/>
</dbReference>
<dbReference type="InterPro" id="IPR016215">
    <property type="entry name" value="NTA_MOA"/>
</dbReference>
<dbReference type="Gene3D" id="3.20.20.30">
    <property type="entry name" value="Luciferase-like domain"/>
    <property type="match status" value="1"/>
</dbReference>
<keyword evidence="2" id="KW-0288">FMN</keyword>
<evidence type="ECO:0000313" key="7">
    <source>
        <dbReference type="EMBL" id="GAA2240760.1"/>
    </source>
</evidence>
<evidence type="ECO:0000256" key="1">
    <source>
        <dbReference type="ARBA" id="ARBA00022630"/>
    </source>
</evidence>
<dbReference type="Pfam" id="PF00296">
    <property type="entry name" value="Bac_luciferase"/>
    <property type="match status" value="1"/>
</dbReference>
<dbReference type="SUPFAM" id="SSF51679">
    <property type="entry name" value="Bacterial luciferase-like"/>
    <property type="match status" value="1"/>
</dbReference>
<keyword evidence="4" id="KW-0503">Monooxygenase</keyword>